<dbReference type="AlphaFoldDB" id="A0A8J2UCB9"/>
<evidence type="ECO:0000313" key="1">
    <source>
        <dbReference type="EMBL" id="GGA95914.1"/>
    </source>
</evidence>
<name>A0A8J2UCB9_9BACT</name>
<organism evidence="1 2">
    <name type="scientific">Puia dinghuensis</name>
    <dbReference type="NCBI Taxonomy" id="1792502"/>
    <lineage>
        <taxon>Bacteria</taxon>
        <taxon>Pseudomonadati</taxon>
        <taxon>Bacteroidota</taxon>
        <taxon>Chitinophagia</taxon>
        <taxon>Chitinophagales</taxon>
        <taxon>Chitinophagaceae</taxon>
        <taxon>Puia</taxon>
    </lineage>
</organism>
<protein>
    <submittedName>
        <fullName evidence="1">Amidase</fullName>
    </submittedName>
</protein>
<dbReference type="Proteomes" id="UP000607559">
    <property type="component" value="Unassembled WGS sequence"/>
</dbReference>
<proteinExistence type="predicted"/>
<dbReference type="GO" id="GO:0016811">
    <property type="term" value="F:hydrolase activity, acting on carbon-nitrogen (but not peptide) bonds, in linear amides"/>
    <property type="evidence" value="ECO:0007669"/>
    <property type="project" value="InterPro"/>
</dbReference>
<dbReference type="Gene3D" id="3.10.28.20">
    <property type="entry name" value="Acetamidase/Formamidase-like domains"/>
    <property type="match status" value="1"/>
</dbReference>
<dbReference type="PANTHER" id="PTHR31891">
    <property type="entry name" value="FORMAMIDASE C869.04-RELATED"/>
    <property type="match status" value="1"/>
</dbReference>
<evidence type="ECO:0000313" key="2">
    <source>
        <dbReference type="Proteomes" id="UP000607559"/>
    </source>
</evidence>
<reference evidence="1" key="1">
    <citation type="journal article" date="2014" name="Int. J. Syst. Evol. Microbiol.">
        <title>Complete genome sequence of Corynebacterium casei LMG S-19264T (=DSM 44701T), isolated from a smear-ripened cheese.</title>
        <authorList>
            <consortium name="US DOE Joint Genome Institute (JGI-PGF)"/>
            <person name="Walter F."/>
            <person name="Albersmeier A."/>
            <person name="Kalinowski J."/>
            <person name="Ruckert C."/>
        </authorList>
    </citation>
    <scope>NUCLEOTIDE SEQUENCE</scope>
    <source>
        <strain evidence="1">CGMCC 1.15448</strain>
    </source>
</reference>
<dbReference type="PANTHER" id="PTHR31891:SF1">
    <property type="entry name" value="FORMAMIDASE C869.04-RELATED"/>
    <property type="match status" value="1"/>
</dbReference>
<dbReference type="Gene3D" id="2.60.120.580">
    <property type="entry name" value="Acetamidase/Formamidase-like domains"/>
    <property type="match status" value="2"/>
</dbReference>
<dbReference type="Pfam" id="PF03069">
    <property type="entry name" value="FmdA_AmdA"/>
    <property type="match status" value="2"/>
</dbReference>
<comment type="caution">
    <text evidence="1">The sequence shown here is derived from an EMBL/GenBank/DDBJ whole genome shotgun (WGS) entry which is preliminary data.</text>
</comment>
<accession>A0A8J2UCB9</accession>
<dbReference type="SUPFAM" id="SSF141130">
    <property type="entry name" value="Acetamidase/Formamidase-like"/>
    <property type="match status" value="1"/>
</dbReference>
<sequence length="360" mass="39262">MSPNGTANFSGIFTYTKTKRMLRLGLISCFCSLTLATLAQQGTESNPYILEPTLTTVAWGHYWSETPPVLTIRSGDFVKVHTLITSNPDRLEAAGVPAAQVEQQLRDVQSVKDKGPGGHVLTGPIYIEGADSGDILEVRLQSIDLAIPYGYNAIGVAGFLSDEIFDRKMRIIPLDAKKMIGHWSDSIDIPLHPFFGSLGVAPPKEAGRWNSAPPWIHGGNLDNKELVAGTAIYYPVFVKGALFEIGDGHAAQGNGEVDITAIETSLIGKLQFIVHKGKSLHWPRAETATHIITMGCDRDLNAATHIAVREMIAWLMEEKQMSRTDAYMLCSVAADVDITELVDGNVGVHVMLPKNIFKKK</sequence>
<reference evidence="1" key="2">
    <citation type="submission" date="2020-09" db="EMBL/GenBank/DDBJ databases">
        <authorList>
            <person name="Sun Q."/>
            <person name="Zhou Y."/>
        </authorList>
    </citation>
    <scope>NUCLEOTIDE SEQUENCE</scope>
    <source>
        <strain evidence="1">CGMCC 1.15448</strain>
    </source>
</reference>
<gene>
    <name evidence="1" type="ORF">GCM10011511_18990</name>
</gene>
<dbReference type="InterPro" id="IPR004304">
    <property type="entry name" value="FmdA_AmdA"/>
</dbReference>
<dbReference type="EMBL" id="BMJC01000002">
    <property type="protein sequence ID" value="GGA95914.1"/>
    <property type="molecule type" value="Genomic_DNA"/>
</dbReference>
<keyword evidence="2" id="KW-1185">Reference proteome</keyword>